<proteinExistence type="predicted"/>
<protein>
    <submittedName>
        <fullName evidence="3">Uncharacterized protein</fullName>
    </submittedName>
</protein>
<accession>A0A369L9V1</accession>
<feature type="transmembrane region" description="Helical" evidence="2">
    <location>
        <begin position="596"/>
        <end position="618"/>
    </location>
</feature>
<feature type="transmembrane region" description="Helical" evidence="2">
    <location>
        <begin position="630"/>
        <end position="652"/>
    </location>
</feature>
<organism evidence="3 4">
    <name type="scientific">Slackia isoflavoniconvertens</name>
    <dbReference type="NCBI Taxonomy" id="572010"/>
    <lineage>
        <taxon>Bacteria</taxon>
        <taxon>Bacillati</taxon>
        <taxon>Actinomycetota</taxon>
        <taxon>Coriobacteriia</taxon>
        <taxon>Eggerthellales</taxon>
        <taxon>Eggerthellaceae</taxon>
        <taxon>Slackia</taxon>
    </lineage>
</organism>
<dbReference type="Proteomes" id="UP000253975">
    <property type="component" value="Unassembled WGS sequence"/>
</dbReference>
<comment type="caution">
    <text evidence="3">The sequence shown here is derived from an EMBL/GenBank/DDBJ whole genome shotgun (WGS) entry which is preliminary data.</text>
</comment>
<evidence type="ECO:0000313" key="3">
    <source>
        <dbReference type="EMBL" id="RDB54976.1"/>
    </source>
</evidence>
<feature type="coiled-coil region" evidence="1">
    <location>
        <begin position="413"/>
        <end position="440"/>
    </location>
</feature>
<evidence type="ECO:0000313" key="4">
    <source>
        <dbReference type="Proteomes" id="UP000253975"/>
    </source>
</evidence>
<keyword evidence="1" id="KW-0175">Coiled coil</keyword>
<dbReference type="AlphaFoldDB" id="A0A369L9V1"/>
<gene>
    <name evidence="3" type="ORF">C1881_09900</name>
</gene>
<keyword evidence="2" id="KW-1133">Transmembrane helix</keyword>
<evidence type="ECO:0000256" key="2">
    <source>
        <dbReference type="SAM" id="Phobius"/>
    </source>
</evidence>
<keyword evidence="2" id="KW-0472">Membrane</keyword>
<dbReference type="EMBL" id="PPTO01000023">
    <property type="protein sequence ID" value="RDB54976.1"/>
    <property type="molecule type" value="Genomic_DNA"/>
</dbReference>
<reference evidence="3 4" key="1">
    <citation type="journal article" date="2018" name="Elife">
        <title>Discovery and characterization of a prevalent human gut bacterial enzyme sufficient for the inactivation of a family of plant toxins.</title>
        <authorList>
            <person name="Koppel N."/>
            <person name="Bisanz J.E."/>
            <person name="Pandelia M.E."/>
            <person name="Turnbaugh P.J."/>
            <person name="Balskus E.P."/>
        </authorList>
    </citation>
    <scope>NUCLEOTIDE SEQUENCE [LARGE SCALE GENOMIC DNA]</scope>
    <source>
        <strain evidence="3 4">OB21 GAM31</strain>
    </source>
</reference>
<feature type="transmembrane region" description="Helical" evidence="2">
    <location>
        <begin position="664"/>
        <end position="687"/>
    </location>
</feature>
<keyword evidence="2" id="KW-0812">Transmembrane</keyword>
<name>A0A369L9V1_9ACTN</name>
<evidence type="ECO:0000256" key="1">
    <source>
        <dbReference type="SAM" id="Coils"/>
    </source>
</evidence>
<dbReference type="RefSeq" id="WP_114616357.1">
    <property type="nucleotide sequence ID" value="NZ_PPTO01000023.1"/>
</dbReference>
<sequence length="785" mass="85055">MGNYEIIPVSGEGLATVNSIGPDELSIVESFEALEFEFDESVDKASRLDYGVAAGSGLITGLLSIFLGKPLSVGEAAKIGGKEADKIVVNAAGSFGCKLPDDKAIFDKDGRCDTEVLSKAIKFLEEKFPIPQDKLTPDFGGGLQHHLRDFSHHPTVLGLFFSILGQFTGTGYGTDTDGNFIKALFPENALVGKNVPEKIAIGTFNWLFHLISDIDGSNANAGKGTGIPGPILSVLKELSSSPLFKNVKINYKDSEISFSKWVSKLFNGTYFKDSEGKQVRFDFRTEMGLATQIIEESLFVLANEVIVRVFYTVSRLAAEIKSKNISSVRELDQLDPKAFIPIKNRALTRMCTVSSGTFVAVNSAGSAIKAGIASKGNAGVFTKAFFLNVNYPGIGRFAVACFFDAKYIKGDVATAYKRAMREHEEQKRRREDELQRLSAKYRFLTLSPEQTRLLYSFESMMVGFDILNTKKVETQLEKKRWKEQWEESVCEALEVQGDEFFIRSGRQAFDLMDEISNEIEDRSWIDLVVLELSRFNPYYQLGAEEDKSFKKLKLKTNYLPDVFCKGQNYIDAKDVKAIQKAYTNAVGTVTGNRKKVAAAAVVTLAATAATAGGALFFAPEIAVLIAGDAVVGLSGAALTSASLAFVGGGSLAVGGMGMAGGTAILTGGGALIGLAGSGVTTAASVAAQSSETFVQSECSKLLAFCTEVAIKKCGRYDIVKLAHEGIANCAAELQSEIDVFTKAEEKPDRKLLSQMKKSLKCMERCEKALMKELGQVKGIQKAAKR</sequence>